<dbReference type="SUPFAM" id="SSF56112">
    <property type="entry name" value="Protein kinase-like (PK-like)"/>
    <property type="match status" value="1"/>
</dbReference>
<dbReference type="SMART" id="SM00220">
    <property type="entry name" value="S_TKc"/>
    <property type="match status" value="1"/>
</dbReference>
<dbReference type="Proteomes" id="UP000798951">
    <property type="component" value="Unassembled WGS sequence"/>
</dbReference>
<dbReference type="PROSITE" id="PS50011">
    <property type="entry name" value="PROTEIN_KINASE_DOM"/>
    <property type="match status" value="1"/>
</dbReference>
<feature type="domain" description="Protein kinase" evidence="2">
    <location>
        <begin position="73"/>
        <end position="336"/>
    </location>
</feature>
<dbReference type="RefSeq" id="WP_067986496.1">
    <property type="nucleotide sequence ID" value="NZ_VMSD01000008.1"/>
</dbReference>
<dbReference type="EMBL" id="VMSD01000008">
    <property type="protein sequence ID" value="KAF0845284.1"/>
    <property type="molecule type" value="Genomic_DNA"/>
</dbReference>
<keyword evidence="3" id="KW-0723">Serine/threonine-protein kinase</keyword>
<evidence type="ECO:0000313" key="3">
    <source>
        <dbReference type="EMBL" id="KAF0845284.1"/>
    </source>
</evidence>
<feature type="region of interest" description="Disordered" evidence="1">
    <location>
        <begin position="1"/>
        <end position="56"/>
    </location>
</feature>
<dbReference type="InterPro" id="IPR000719">
    <property type="entry name" value="Prot_kinase_dom"/>
</dbReference>
<gene>
    <name evidence="3" type="ORF">FNL39_10892</name>
</gene>
<dbReference type="PANTHER" id="PTHR24348">
    <property type="entry name" value="SERINE/THREONINE-PROTEIN KINASE UNC-51-RELATED"/>
    <property type="match status" value="1"/>
</dbReference>
<name>A0ABQ6YIE8_9NOCA</name>
<dbReference type="InterPro" id="IPR045269">
    <property type="entry name" value="Atg1-like"/>
</dbReference>
<sequence>MAALTTIDPDDDAPRISYRHPDRHRGGQPPRTTLDNPAGATPSTTLDSETTATGATAIDHEERELPADLATRFTRVGFLGAGREASVTHCVDAGGRSVAIKLYWRPPTYTLAFDDPGYASNFDQANTVQVYERGVANSVHFEVMEYCASTLESLIVGRAGDQLATDVLRQLCAALTGFQGDASGERLVHSDLKPPNILVRSRSPMDLVLADFGLAAGLGTRSKLTNLGQGTIAYNAPELLRFKTPAADWWSLGMVMYHLIVGRSYFQRWDPQTEHLIWLDDYTIQSELLARDVSLVDLDDVADLGANTARWQQLLAGLLTRDTTHRWGGDEVRTWLNGGTPSIFRRIEDTPGAPNTPRPTRAATSFPIPGVGEFFDAGELGQAMAEHPGNAARALTGPGRKRLTTWLSTEANTGDRYIELTTHGENWGPDELVTYFISRLAPDLALTYRDASINTPADLRELAGRPEAAVRSALYQHELLSCLATSPARAGYKMIDSNWHDIVAAADEMAAQHAVPLDDAGRRQIVARGLLLAASDEPLIETYVDQVRRQLADPSAAAAGDVVWFAALRAGVR</sequence>
<dbReference type="GO" id="GO:0004674">
    <property type="term" value="F:protein serine/threonine kinase activity"/>
    <property type="evidence" value="ECO:0007669"/>
    <property type="project" value="UniProtKB-KW"/>
</dbReference>
<dbReference type="PROSITE" id="PS00108">
    <property type="entry name" value="PROTEIN_KINASE_ST"/>
    <property type="match status" value="1"/>
</dbReference>
<protein>
    <submittedName>
        <fullName evidence="3">Serine/threonine protein kinase</fullName>
    </submittedName>
</protein>
<keyword evidence="3" id="KW-0418">Kinase</keyword>
<organism evidence="3 4">
    <name type="scientific">Nocardia caishijiensis</name>
    <dbReference type="NCBI Taxonomy" id="184756"/>
    <lineage>
        <taxon>Bacteria</taxon>
        <taxon>Bacillati</taxon>
        <taxon>Actinomycetota</taxon>
        <taxon>Actinomycetes</taxon>
        <taxon>Mycobacteriales</taxon>
        <taxon>Nocardiaceae</taxon>
        <taxon>Nocardia</taxon>
    </lineage>
</organism>
<dbReference type="InterPro" id="IPR011009">
    <property type="entry name" value="Kinase-like_dom_sf"/>
</dbReference>
<comment type="caution">
    <text evidence="3">The sequence shown here is derived from an EMBL/GenBank/DDBJ whole genome shotgun (WGS) entry which is preliminary data.</text>
</comment>
<keyword evidence="3" id="KW-0808">Transferase</keyword>
<evidence type="ECO:0000256" key="1">
    <source>
        <dbReference type="SAM" id="MobiDB-lite"/>
    </source>
</evidence>
<dbReference type="InterPro" id="IPR008271">
    <property type="entry name" value="Ser/Thr_kinase_AS"/>
</dbReference>
<feature type="compositionally biased region" description="Polar residues" evidence="1">
    <location>
        <begin position="30"/>
        <end position="54"/>
    </location>
</feature>
<proteinExistence type="predicted"/>
<evidence type="ECO:0000259" key="2">
    <source>
        <dbReference type="PROSITE" id="PS50011"/>
    </source>
</evidence>
<dbReference type="Pfam" id="PF00069">
    <property type="entry name" value="Pkinase"/>
    <property type="match status" value="1"/>
</dbReference>
<evidence type="ECO:0000313" key="4">
    <source>
        <dbReference type="Proteomes" id="UP000798951"/>
    </source>
</evidence>
<reference evidence="3 4" key="1">
    <citation type="submission" date="2019-07" db="EMBL/GenBank/DDBJ databases">
        <title>Genomic Encyclopedia of Type Strains, Phase IV (KMG-IV): sequencing the most valuable type-strain genomes for metagenomic binning, comparative biology and taxonomic classification.</title>
        <authorList>
            <person name="Goeker M."/>
        </authorList>
    </citation>
    <scope>NUCLEOTIDE SEQUENCE [LARGE SCALE GENOMIC DNA]</scope>
    <source>
        <strain evidence="3 4">DSM 44831</strain>
    </source>
</reference>
<keyword evidence="4" id="KW-1185">Reference proteome</keyword>
<accession>A0ABQ6YIE8</accession>
<dbReference type="Gene3D" id="1.10.510.10">
    <property type="entry name" value="Transferase(Phosphotransferase) domain 1"/>
    <property type="match status" value="1"/>
</dbReference>
<dbReference type="PANTHER" id="PTHR24348:SF68">
    <property type="entry name" value="SERINE_THREONINE-PROTEIN KINASE ATG1C"/>
    <property type="match status" value="1"/>
</dbReference>